<keyword evidence="2" id="KW-1133">Transmembrane helix</keyword>
<gene>
    <name evidence="3" type="ORF">SAMN05421630_1011100</name>
</gene>
<evidence type="ECO:0000313" key="4">
    <source>
        <dbReference type="Proteomes" id="UP000199494"/>
    </source>
</evidence>
<accession>A0A222VQ44</accession>
<proteinExistence type="predicted"/>
<evidence type="ECO:0000256" key="1">
    <source>
        <dbReference type="SAM" id="MobiDB-lite"/>
    </source>
</evidence>
<keyword evidence="2" id="KW-0472">Membrane</keyword>
<dbReference type="KEGG" id="pmad:BAY61_13580"/>
<evidence type="ECO:0000256" key="2">
    <source>
        <dbReference type="SAM" id="Phobius"/>
    </source>
</evidence>
<evidence type="ECO:0000313" key="3">
    <source>
        <dbReference type="EMBL" id="SDC27745.1"/>
    </source>
</evidence>
<dbReference type="Proteomes" id="UP000199494">
    <property type="component" value="Unassembled WGS sequence"/>
</dbReference>
<sequence>MRRIAAALFGLFLLAFAVFEAVKYGGVVVPLVVAGFILPDLAFFAAIGAPAEKGQLPRRAVPLYNLLHHWAPPAVVLVLSATLPISHTTLLLFFPAALAWLSHIMLDRALGYGPRTRDGWQRGGSPVNRPAAGSHQTWSSTRRMLPPSTLPISSSE</sequence>
<dbReference type="EMBL" id="FMZE01000001">
    <property type="protein sequence ID" value="SDC27745.1"/>
    <property type="molecule type" value="Genomic_DNA"/>
</dbReference>
<feature type="region of interest" description="Disordered" evidence="1">
    <location>
        <begin position="120"/>
        <end position="156"/>
    </location>
</feature>
<organism evidence="3 4">
    <name type="scientific">Prauserella marina</name>
    <dbReference type="NCBI Taxonomy" id="530584"/>
    <lineage>
        <taxon>Bacteria</taxon>
        <taxon>Bacillati</taxon>
        <taxon>Actinomycetota</taxon>
        <taxon>Actinomycetes</taxon>
        <taxon>Pseudonocardiales</taxon>
        <taxon>Pseudonocardiaceae</taxon>
        <taxon>Prauserella</taxon>
    </lineage>
</organism>
<dbReference type="AlphaFoldDB" id="A0A222VQ44"/>
<keyword evidence="2" id="KW-0812">Transmembrane</keyword>
<reference evidence="3 4" key="1">
    <citation type="submission" date="2016-10" db="EMBL/GenBank/DDBJ databases">
        <authorList>
            <person name="de Groot N.N."/>
        </authorList>
    </citation>
    <scope>NUCLEOTIDE SEQUENCE [LARGE SCALE GENOMIC DNA]</scope>
    <source>
        <strain evidence="3 4">CGMCC 4.5506</strain>
    </source>
</reference>
<protein>
    <submittedName>
        <fullName evidence="3">Uncharacterized protein</fullName>
    </submittedName>
</protein>
<keyword evidence="4" id="KW-1185">Reference proteome</keyword>
<name>A0A222VQ44_9PSEU</name>
<dbReference type="InterPro" id="IPR025356">
    <property type="entry name" value="DUF4260"/>
</dbReference>
<dbReference type="STRING" id="530584.SAMN05421630_1011100"/>
<dbReference type="OrthoDB" id="9813911at2"/>
<dbReference type="RefSeq" id="WP_091797866.1">
    <property type="nucleotide sequence ID" value="NZ_CP016353.1"/>
</dbReference>
<feature type="transmembrane region" description="Helical" evidence="2">
    <location>
        <begin position="31"/>
        <end position="51"/>
    </location>
</feature>
<dbReference type="Pfam" id="PF14079">
    <property type="entry name" value="DUF4260"/>
    <property type="match status" value="1"/>
</dbReference>